<gene>
    <name evidence="4" type="ORF">BV898_12197</name>
</gene>
<dbReference type="PANTHER" id="PTHR10127:SF850">
    <property type="entry name" value="METALLOENDOPEPTIDASE"/>
    <property type="match status" value="1"/>
</dbReference>
<dbReference type="AlphaFoldDB" id="A0A1W0WED0"/>
<dbReference type="Pfam" id="PF01400">
    <property type="entry name" value="Astacin"/>
    <property type="match status" value="1"/>
</dbReference>
<reference evidence="5" key="1">
    <citation type="submission" date="2017-01" db="EMBL/GenBank/DDBJ databases">
        <title>Comparative genomics of anhydrobiosis in the tardigrade Hypsibius dujardini.</title>
        <authorList>
            <person name="Yoshida Y."/>
            <person name="Koutsovoulos G."/>
            <person name="Laetsch D."/>
            <person name="Stevens L."/>
            <person name="Kumar S."/>
            <person name="Horikawa D."/>
            <person name="Ishino K."/>
            <person name="Komine S."/>
            <person name="Tomita M."/>
            <person name="Blaxter M."/>
            <person name="Arakawa K."/>
        </authorList>
    </citation>
    <scope>NUCLEOTIDE SEQUENCE [LARGE SCALE GENOMIC DNA]</scope>
    <source>
        <strain evidence="5">Z151</strain>
    </source>
</reference>
<keyword evidence="2" id="KW-0482">Metalloprotease</keyword>
<accession>A0A1W0WED0</accession>
<name>A0A1W0WED0_HYPEX</name>
<dbReference type="GO" id="GO:0006508">
    <property type="term" value="P:proteolysis"/>
    <property type="evidence" value="ECO:0007669"/>
    <property type="project" value="UniProtKB-KW"/>
</dbReference>
<dbReference type="OrthoDB" id="291007at2759"/>
<evidence type="ECO:0000313" key="5">
    <source>
        <dbReference type="Proteomes" id="UP000192578"/>
    </source>
</evidence>
<proteinExistence type="predicted"/>
<evidence type="ECO:0000259" key="3">
    <source>
        <dbReference type="PROSITE" id="PS51864"/>
    </source>
</evidence>
<dbReference type="GO" id="GO:0004222">
    <property type="term" value="F:metalloendopeptidase activity"/>
    <property type="evidence" value="ECO:0007669"/>
    <property type="project" value="UniProtKB-UniRule"/>
</dbReference>
<dbReference type="GO" id="GO:0046872">
    <property type="term" value="F:metal ion binding"/>
    <property type="evidence" value="ECO:0007669"/>
    <property type="project" value="UniProtKB-KW"/>
</dbReference>
<protein>
    <recommendedName>
        <fullName evidence="2">Metalloendopeptidase</fullName>
        <ecNumber evidence="2">3.4.24.-</ecNumber>
    </recommendedName>
</protein>
<comment type="caution">
    <text evidence="4">The sequence shown here is derived from an EMBL/GenBank/DDBJ whole genome shotgun (WGS) entry which is preliminary data.</text>
</comment>
<sequence length="87" mass="10019">MFQKVENNTGFGEPYNFDSVTHYGMFDFAIDHMVWTVRPKEKYKDKQIGQRLQLSPGDIRKINKLYNCTADLLRAPNTAATTTGQFV</sequence>
<comment type="caution">
    <text evidence="1">Lacks conserved residue(s) required for the propagation of feature annotation.</text>
</comment>
<evidence type="ECO:0000256" key="2">
    <source>
        <dbReference type="RuleBase" id="RU361183"/>
    </source>
</evidence>
<keyword evidence="2" id="KW-0378">Hydrolase</keyword>
<feature type="domain" description="Peptidase M12A" evidence="3">
    <location>
        <begin position="1"/>
        <end position="69"/>
    </location>
</feature>
<comment type="cofactor">
    <cofactor evidence="2">
        <name>Zn(2+)</name>
        <dbReference type="ChEBI" id="CHEBI:29105"/>
    </cofactor>
    <text evidence="2">Binds 1 zinc ion per subunit.</text>
</comment>
<organism evidence="4 5">
    <name type="scientific">Hypsibius exemplaris</name>
    <name type="common">Freshwater tardigrade</name>
    <dbReference type="NCBI Taxonomy" id="2072580"/>
    <lineage>
        <taxon>Eukaryota</taxon>
        <taxon>Metazoa</taxon>
        <taxon>Ecdysozoa</taxon>
        <taxon>Tardigrada</taxon>
        <taxon>Eutardigrada</taxon>
        <taxon>Parachela</taxon>
        <taxon>Hypsibioidea</taxon>
        <taxon>Hypsibiidae</taxon>
        <taxon>Hypsibius</taxon>
    </lineage>
</organism>
<dbReference type="Proteomes" id="UP000192578">
    <property type="component" value="Unassembled WGS sequence"/>
</dbReference>
<dbReference type="SUPFAM" id="SSF55486">
    <property type="entry name" value="Metalloproteases ('zincins'), catalytic domain"/>
    <property type="match status" value="1"/>
</dbReference>
<keyword evidence="2" id="KW-0862">Zinc</keyword>
<dbReference type="EC" id="3.4.24.-" evidence="2"/>
<dbReference type="InterPro" id="IPR024079">
    <property type="entry name" value="MetalloPept_cat_dom_sf"/>
</dbReference>
<evidence type="ECO:0000313" key="4">
    <source>
        <dbReference type="EMBL" id="OQV13560.1"/>
    </source>
</evidence>
<dbReference type="PROSITE" id="PS51864">
    <property type="entry name" value="ASTACIN"/>
    <property type="match status" value="1"/>
</dbReference>
<evidence type="ECO:0000256" key="1">
    <source>
        <dbReference type="PROSITE-ProRule" id="PRU01211"/>
    </source>
</evidence>
<keyword evidence="2" id="KW-0479">Metal-binding</keyword>
<dbReference type="PANTHER" id="PTHR10127">
    <property type="entry name" value="DISCOIDIN, CUB, EGF, LAMININ , AND ZINC METALLOPROTEASE DOMAIN CONTAINING"/>
    <property type="match status" value="1"/>
</dbReference>
<dbReference type="PRINTS" id="PR00480">
    <property type="entry name" value="ASTACIN"/>
</dbReference>
<keyword evidence="2" id="KW-0645">Protease</keyword>
<dbReference type="InterPro" id="IPR001506">
    <property type="entry name" value="Peptidase_M12A"/>
</dbReference>
<keyword evidence="5" id="KW-1185">Reference proteome</keyword>
<dbReference type="Gene3D" id="3.40.390.10">
    <property type="entry name" value="Collagenase (Catalytic Domain)"/>
    <property type="match status" value="1"/>
</dbReference>
<dbReference type="EMBL" id="MTYJ01000121">
    <property type="protein sequence ID" value="OQV13560.1"/>
    <property type="molecule type" value="Genomic_DNA"/>
</dbReference>